<accession>A0A9Q0GAM7</accession>
<protein>
    <submittedName>
        <fullName evidence="1">Uncharacterized protein</fullName>
    </submittedName>
</protein>
<reference evidence="1" key="1">
    <citation type="submission" date="2022-02" db="EMBL/GenBank/DDBJ databases">
        <authorList>
            <person name="Henning P.M."/>
            <person name="McCubbin A.G."/>
            <person name="Shore J.S."/>
        </authorList>
    </citation>
    <scope>NUCLEOTIDE SEQUENCE</scope>
    <source>
        <strain evidence="1">F60SS</strain>
        <tissue evidence="1">Leaves</tissue>
    </source>
</reference>
<comment type="caution">
    <text evidence="1">The sequence shown here is derived from an EMBL/GenBank/DDBJ whole genome shotgun (WGS) entry which is preliminary data.</text>
</comment>
<proteinExistence type="predicted"/>
<dbReference type="PANTHER" id="PTHR35987">
    <property type="entry name" value="PROTEIN PLASTID REDOX INSENSITIVE 2, CHLOROPLASTIC-RELATED"/>
    <property type="match status" value="1"/>
</dbReference>
<evidence type="ECO:0000313" key="2">
    <source>
        <dbReference type="Proteomes" id="UP001141552"/>
    </source>
</evidence>
<sequence>MPCDATTPPSKPSWVGYPAKPKMAALLGCGCFPPSPLLCLHSPAKFSCRTLRTPPLLLHRPFSAKPISRAIARSTQKYVYPDPNPQFAQYETNKFRTELRKKLSKEKETFGDALDEVVEVCSENDKSYFTLLGFICLKKGFAVVLVKVWILRIVKLELV</sequence>
<evidence type="ECO:0000313" key="1">
    <source>
        <dbReference type="EMBL" id="KAJ4846520.1"/>
    </source>
</evidence>
<gene>
    <name evidence="1" type="ORF">Tsubulata_030939</name>
</gene>
<reference evidence="1" key="2">
    <citation type="journal article" date="2023" name="Plants (Basel)">
        <title>Annotation of the Turnera subulata (Passifloraceae) Draft Genome Reveals the S-Locus Evolved after the Divergence of Turneroideae from Passifloroideae in a Stepwise Manner.</title>
        <authorList>
            <person name="Henning P.M."/>
            <person name="Roalson E.H."/>
            <person name="Mir W."/>
            <person name="McCubbin A.G."/>
            <person name="Shore J.S."/>
        </authorList>
    </citation>
    <scope>NUCLEOTIDE SEQUENCE</scope>
    <source>
        <strain evidence="1">F60SS</strain>
    </source>
</reference>
<name>A0A9Q0GAM7_9ROSI</name>
<organism evidence="1 2">
    <name type="scientific">Turnera subulata</name>
    <dbReference type="NCBI Taxonomy" id="218843"/>
    <lineage>
        <taxon>Eukaryota</taxon>
        <taxon>Viridiplantae</taxon>
        <taxon>Streptophyta</taxon>
        <taxon>Embryophyta</taxon>
        <taxon>Tracheophyta</taxon>
        <taxon>Spermatophyta</taxon>
        <taxon>Magnoliopsida</taxon>
        <taxon>eudicotyledons</taxon>
        <taxon>Gunneridae</taxon>
        <taxon>Pentapetalae</taxon>
        <taxon>rosids</taxon>
        <taxon>fabids</taxon>
        <taxon>Malpighiales</taxon>
        <taxon>Passifloraceae</taxon>
        <taxon>Turnera</taxon>
    </lineage>
</organism>
<dbReference type="EMBL" id="JAKUCV010001412">
    <property type="protein sequence ID" value="KAJ4846520.1"/>
    <property type="molecule type" value="Genomic_DNA"/>
</dbReference>
<keyword evidence="2" id="KW-1185">Reference proteome</keyword>
<dbReference type="Proteomes" id="UP001141552">
    <property type="component" value="Unassembled WGS sequence"/>
</dbReference>
<dbReference type="InterPro" id="IPR039349">
    <property type="entry name" value="PRIN2"/>
</dbReference>
<dbReference type="OrthoDB" id="1924990at2759"/>
<dbReference type="GO" id="GO:0010468">
    <property type="term" value="P:regulation of gene expression"/>
    <property type="evidence" value="ECO:0007669"/>
    <property type="project" value="InterPro"/>
</dbReference>
<dbReference type="AlphaFoldDB" id="A0A9Q0GAM7"/>
<dbReference type="PANTHER" id="PTHR35987:SF3">
    <property type="entry name" value="PROTEIN PLASTID REDOX INSENSITIVE 2-LIKE ISOFORM X1"/>
    <property type="match status" value="1"/>
</dbReference>